<gene>
    <name evidence="2" type="primary">ycgJ_3</name>
    <name evidence="2" type="ORF">Pla163_31550</name>
</gene>
<dbReference type="SUPFAM" id="SSF46785">
    <property type="entry name" value="Winged helix' DNA-binding domain"/>
    <property type="match status" value="1"/>
</dbReference>
<dbReference type="InterPro" id="IPR011991">
    <property type="entry name" value="ArsR-like_HTH"/>
</dbReference>
<dbReference type="OrthoDB" id="9772751at2"/>
<reference evidence="2 3" key="1">
    <citation type="submission" date="2019-02" db="EMBL/GenBank/DDBJ databases">
        <title>Deep-cultivation of Planctomycetes and their phenomic and genomic characterization uncovers novel biology.</title>
        <authorList>
            <person name="Wiegand S."/>
            <person name="Jogler M."/>
            <person name="Boedeker C."/>
            <person name="Pinto D."/>
            <person name="Vollmers J."/>
            <person name="Rivas-Marin E."/>
            <person name="Kohn T."/>
            <person name="Peeters S.H."/>
            <person name="Heuer A."/>
            <person name="Rast P."/>
            <person name="Oberbeckmann S."/>
            <person name="Bunk B."/>
            <person name="Jeske O."/>
            <person name="Meyerdierks A."/>
            <person name="Storesund J.E."/>
            <person name="Kallscheuer N."/>
            <person name="Luecker S."/>
            <person name="Lage O.M."/>
            <person name="Pohl T."/>
            <person name="Merkel B.J."/>
            <person name="Hornburger P."/>
            <person name="Mueller R.-W."/>
            <person name="Bruemmer F."/>
            <person name="Labrenz M."/>
            <person name="Spormann A.M."/>
            <person name="Op den Camp H."/>
            <person name="Overmann J."/>
            <person name="Amann R."/>
            <person name="Jetten M.S.M."/>
            <person name="Mascher T."/>
            <person name="Medema M.H."/>
            <person name="Devos D.P."/>
            <person name="Kaster A.-K."/>
            <person name="Ovreas L."/>
            <person name="Rohde M."/>
            <person name="Galperin M.Y."/>
            <person name="Jogler C."/>
        </authorList>
    </citation>
    <scope>NUCLEOTIDE SEQUENCE [LARGE SCALE GENOMIC DNA]</scope>
    <source>
        <strain evidence="2 3">Pla163</strain>
    </source>
</reference>
<dbReference type="EMBL" id="CP036290">
    <property type="protein sequence ID" value="QDU86008.1"/>
    <property type="molecule type" value="Genomic_DNA"/>
</dbReference>
<dbReference type="InterPro" id="IPR029063">
    <property type="entry name" value="SAM-dependent_MTases_sf"/>
</dbReference>
<evidence type="ECO:0000259" key="1">
    <source>
        <dbReference type="PROSITE" id="PS50987"/>
    </source>
</evidence>
<proteinExistence type="predicted"/>
<dbReference type="PRINTS" id="PR00778">
    <property type="entry name" value="HTHARSR"/>
</dbReference>
<dbReference type="InterPro" id="IPR001845">
    <property type="entry name" value="HTH_ArsR_DNA-bd_dom"/>
</dbReference>
<dbReference type="InterPro" id="IPR013216">
    <property type="entry name" value="Methyltransf_11"/>
</dbReference>
<dbReference type="Pfam" id="PF01022">
    <property type="entry name" value="HTH_5"/>
    <property type="match status" value="1"/>
</dbReference>
<evidence type="ECO:0000313" key="3">
    <source>
        <dbReference type="Proteomes" id="UP000319342"/>
    </source>
</evidence>
<dbReference type="EC" id="2.1.1.-" evidence="2"/>
<dbReference type="CDD" id="cd02440">
    <property type="entry name" value="AdoMet_MTases"/>
    <property type="match status" value="1"/>
</dbReference>
<dbReference type="Gene3D" id="1.10.10.10">
    <property type="entry name" value="Winged helix-like DNA-binding domain superfamily/Winged helix DNA-binding domain"/>
    <property type="match status" value="1"/>
</dbReference>
<sequence length="338" mass="36919">MVPGTLVDSSRLLKALGDETRLRLLHLLSAEELSGTDLIEILNLGQSRVSAHLTLLKEVGLVGDRRLGRKSMYTVKPGPAADLAARVLERHRDCSEFQADLAGLESVLERRRHHDRAYFDRIAAAFGEEALPGRTWEGLARAALMLVPSRRCVDLGIGDGLLTLMLAERAESVCAVDRDDEMLGQLATRAKRAGLDNIETLRAEIEDLPLETGSCDLAVFSQALHHAKEPVKALAEARRILEPGGRVLILDLLAHTQTWVRERLGDVHLGFTEAALRDHLEAAGFQDIAIVRAARDPHPPHFMTLVAVGSVATLADHEDRGASDRTTAVDLASSFSNR</sequence>
<organism evidence="2 3">
    <name type="scientific">Rohdeia mirabilis</name>
    <dbReference type="NCBI Taxonomy" id="2528008"/>
    <lineage>
        <taxon>Bacteria</taxon>
        <taxon>Pseudomonadati</taxon>
        <taxon>Planctomycetota</taxon>
        <taxon>Planctomycetia</taxon>
        <taxon>Planctomycetia incertae sedis</taxon>
        <taxon>Rohdeia</taxon>
    </lineage>
</organism>
<dbReference type="NCBIfam" id="NF033788">
    <property type="entry name" value="HTH_metalloreg"/>
    <property type="match status" value="1"/>
</dbReference>
<dbReference type="Pfam" id="PF08241">
    <property type="entry name" value="Methyltransf_11"/>
    <property type="match status" value="1"/>
</dbReference>
<evidence type="ECO:0000313" key="2">
    <source>
        <dbReference type="EMBL" id="QDU86008.1"/>
    </source>
</evidence>
<dbReference type="CDD" id="cd00090">
    <property type="entry name" value="HTH_ARSR"/>
    <property type="match status" value="1"/>
</dbReference>
<dbReference type="SMART" id="SM00418">
    <property type="entry name" value="HTH_ARSR"/>
    <property type="match status" value="1"/>
</dbReference>
<dbReference type="SUPFAM" id="SSF53335">
    <property type="entry name" value="S-adenosyl-L-methionine-dependent methyltransferases"/>
    <property type="match status" value="1"/>
</dbReference>
<dbReference type="GO" id="GO:0003700">
    <property type="term" value="F:DNA-binding transcription factor activity"/>
    <property type="evidence" value="ECO:0007669"/>
    <property type="project" value="InterPro"/>
</dbReference>
<name>A0A518D3F3_9BACT</name>
<dbReference type="PROSITE" id="PS50987">
    <property type="entry name" value="HTH_ARSR_2"/>
    <property type="match status" value="1"/>
</dbReference>
<dbReference type="InterPro" id="IPR036390">
    <property type="entry name" value="WH_DNA-bd_sf"/>
</dbReference>
<dbReference type="GO" id="GO:0032259">
    <property type="term" value="P:methylation"/>
    <property type="evidence" value="ECO:0007669"/>
    <property type="project" value="UniProtKB-KW"/>
</dbReference>
<dbReference type="Proteomes" id="UP000319342">
    <property type="component" value="Chromosome"/>
</dbReference>
<keyword evidence="2" id="KW-0489">Methyltransferase</keyword>
<feature type="domain" description="HTH arsR-type" evidence="1">
    <location>
        <begin position="1"/>
        <end position="95"/>
    </location>
</feature>
<dbReference type="Gene3D" id="3.40.50.150">
    <property type="entry name" value="Vaccinia Virus protein VP39"/>
    <property type="match status" value="1"/>
</dbReference>
<dbReference type="PANTHER" id="PTHR43591">
    <property type="entry name" value="METHYLTRANSFERASE"/>
    <property type="match status" value="1"/>
</dbReference>
<accession>A0A518D3F3</accession>
<keyword evidence="2" id="KW-0808">Transferase</keyword>
<keyword evidence="3" id="KW-1185">Reference proteome</keyword>
<protein>
    <submittedName>
        <fullName evidence="2">Putative methyltransferase YcgJ</fullName>
        <ecNumber evidence="2">2.1.1.-</ecNumber>
    </submittedName>
</protein>
<dbReference type="AlphaFoldDB" id="A0A518D3F3"/>
<dbReference type="InterPro" id="IPR036388">
    <property type="entry name" value="WH-like_DNA-bd_sf"/>
</dbReference>
<dbReference type="RefSeq" id="WP_145190449.1">
    <property type="nucleotide sequence ID" value="NZ_CP036290.1"/>
</dbReference>
<dbReference type="GO" id="GO:0008757">
    <property type="term" value="F:S-adenosylmethionine-dependent methyltransferase activity"/>
    <property type="evidence" value="ECO:0007669"/>
    <property type="project" value="InterPro"/>
</dbReference>